<dbReference type="SMART" id="SM00855">
    <property type="entry name" value="PGAM"/>
    <property type="match status" value="1"/>
</dbReference>
<dbReference type="CDD" id="cd07067">
    <property type="entry name" value="HP_PGM_like"/>
    <property type="match status" value="1"/>
</dbReference>
<evidence type="ECO:0000313" key="2">
    <source>
        <dbReference type="Proteomes" id="UP001597337"/>
    </source>
</evidence>
<keyword evidence="2" id="KW-1185">Reference proteome</keyword>
<accession>A0ABW4Y9I6</accession>
<evidence type="ECO:0000313" key="1">
    <source>
        <dbReference type="EMBL" id="MFD2111418.1"/>
    </source>
</evidence>
<proteinExistence type="predicted"/>
<dbReference type="Proteomes" id="UP001597337">
    <property type="component" value="Unassembled WGS sequence"/>
</dbReference>
<reference evidence="2" key="1">
    <citation type="journal article" date="2019" name="Int. J. Syst. Evol. Microbiol.">
        <title>The Global Catalogue of Microorganisms (GCM) 10K type strain sequencing project: providing services to taxonomists for standard genome sequencing and annotation.</title>
        <authorList>
            <consortium name="The Broad Institute Genomics Platform"/>
            <consortium name="The Broad Institute Genome Sequencing Center for Infectious Disease"/>
            <person name="Wu L."/>
            <person name="Ma J."/>
        </authorList>
    </citation>
    <scope>NUCLEOTIDE SEQUENCE [LARGE SCALE GENOMIC DNA]</scope>
    <source>
        <strain evidence="2">KACC 12597</strain>
    </source>
</reference>
<dbReference type="RefSeq" id="WP_386024699.1">
    <property type="nucleotide sequence ID" value="NZ_JBHUHX010000013.1"/>
</dbReference>
<organism evidence="1 2">
    <name type="scientific">Thiorhodococcus fuscus</name>
    <dbReference type="NCBI Taxonomy" id="527200"/>
    <lineage>
        <taxon>Bacteria</taxon>
        <taxon>Pseudomonadati</taxon>
        <taxon>Pseudomonadota</taxon>
        <taxon>Gammaproteobacteria</taxon>
        <taxon>Chromatiales</taxon>
        <taxon>Chromatiaceae</taxon>
        <taxon>Thiorhodococcus</taxon>
    </lineage>
</organism>
<dbReference type="PANTHER" id="PTHR48100">
    <property type="entry name" value="BROAD-SPECIFICITY PHOSPHATASE YOR283W-RELATED"/>
    <property type="match status" value="1"/>
</dbReference>
<dbReference type="SUPFAM" id="SSF53254">
    <property type="entry name" value="Phosphoglycerate mutase-like"/>
    <property type="match status" value="1"/>
</dbReference>
<dbReference type="InterPro" id="IPR050275">
    <property type="entry name" value="PGM_Phosphatase"/>
</dbReference>
<gene>
    <name evidence="1" type="ORF">ACFSJC_06155</name>
</gene>
<dbReference type="EMBL" id="JBHUHX010000013">
    <property type="protein sequence ID" value="MFD2111418.1"/>
    <property type="molecule type" value="Genomic_DNA"/>
</dbReference>
<dbReference type="Gene3D" id="3.40.50.1240">
    <property type="entry name" value="Phosphoglycerate mutase-like"/>
    <property type="match status" value="1"/>
</dbReference>
<dbReference type="InterPro" id="IPR013078">
    <property type="entry name" value="His_Pase_superF_clade-1"/>
</dbReference>
<sequence length="194" mass="21833">MNERLLDLLRHGEVQGGARFRGDQDDPLSDLGWEQMRRATEPAADWSEIISSPSCRCADFARQLAEQLGLPFSLEPAIAERGFGAWEGLAAYQIPPDELSRFWDDPVGYTPPDGEPFAEFRDRVRQARHDILARCGEHPLLVTHGGVIRMLVAETLRMPDEAILLVEAPYACFTRLRILEAPGRPSLVFHRGQE</sequence>
<dbReference type="PANTHER" id="PTHR48100:SF1">
    <property type="entry name" value="HISTIDINE PHOSPHATASE FAMILY PROTEIN-RELATED"/>
    <property type="match status" value="1"/>
</dbReference>
<comment type="caution">
    <text evidence="1">The sequence shown here is derived from an EMBL/GenBank/DDBJ whole genome shotgun (WGS) entry which is preliminary data.</text>
</comment>
<dbReference type="Pfam" id="PF00300">
    <property type="entry name" value="His_Phos_1"/>
    <property type="match status" value="1"/>
</dbReference>
<name>A0ABW4Y9I6_9GAMM</name>
<dbReference type="InterPro" id="IPR029033">
    <property type="entry name" value="His_PPase_superfam"/>
</dbReference>
<protein>
    <submittedName>
        <fullName evidence="1">Histidine phosphatase family protein</fullName>
    </submittedName>
</protein>